<dbReference type="OrthoDB" id="7842194at2759"/>
<dbReference type="OMA" id="TVGARIC"/>
<name>A0A6P4I8S3_DROKI</name>
<dbReference type="RefSeq" id="XP_017024535.1">
    <property type="nucleotide sequence ID" value="XM_017169046.3"/>
</dbReference>
<keyword evidence="1" id="KW-1185">Reference proteome</keyword>
<reference evidence="2" key="2">
    <citation type="submission" date="2025-08" db="UniProtKB">
        <authorList>
            <consortium name="RefSeq"/>
        </authorList>
    </citation>
    <scope>IDENTIFICATION</scope>
    <source>
        <strain evidence="2">14028-0561.14</strain>
        <tissue evidence="2">Whole fly</tissue>
    </source>
</reference>
<sequence length="124" mass="14196">MVLQKLVNVIAFTSAFYLSQQLGFLYDPVEIESKKSPPVETEKNNDNSFFNEEDKRRLKRAKEDLEKKICTKNGLCEPPPPKPITESVSEAIYDTWLAVKKIPSCWSRAYDNICDTISRMFGGD</sequence>
<evidence type="ECO:0000313" key="1">
    <source>
        <dbReference type="Proteomes" id="UP001652661"/>
    </source>
</evidence>
<reference evidence="1" key="1">
    <citation type="submission" date="2025-05" db="UniProtKB">
        <authorList>
            <consortium name="RefSeq"/>
        </authorList>
    </citation>
    <scope>NUCLEOTIDE SEQUENCE [LARGE SCALE GENOMIC DNA]</scope>
    <source>
        <strain evidence="1">14028-0561.14</strain>
    </source>
</reference>
<dbReference type="AlphaFoldDB" id="A0A6P4I8S3"/>
<protein>
    <recommendedName>
        <fullName evidence="3">MICOS complex subunit MIC13</fullName>
    </recommendedName>
</protein>
<dbReference type="GeneID" id="108076289"/>
<dbReference type="Proteomes" id="UP001652661">
    <property type="component" value="Chromosome 2R"/>
</dbReference>
<proteinExistence type="predicted"/>
<evidence type="ECO:0008006" key="3">
    <source>
        <dbReference type="Google" id="ProtNLM"/>
    </source>
</evidence>
<organism evidence="1 2">
    <name type="scientific">Drosophila kikkawai</name>
    <name type="common">Fruit fly</name>
    <dbReference type="NCBI Taxonomy" id="30033"/>
    <lineage>
        <taxon>Eukaryota</taxon>
        <taxon>Metazoa</taxon>
        <taxon>Ecdysozoa</taxon>
        <taxon>Arthropoda</taxon>
        <taxon>Hexapoda</taxon>
        <taxon>Insecta</taxon>
        <taxon>Pterygota</taxon>
        <taxon>Neoptera</taxon>
        <taxon>Endopterygota</taxon>
        <taxon>Diptera</taxon>
        <taxon>Brachycera</taxon>
        <taxon>Muscomorpha</taxon>
        <taxon>Ephydroidea</taxon>
        <taxon>Drosophilidae</taxon>
        <taxon>Drosophila</taxon>
        <taxon>Sophophora</taxon>
    </lineage>
</organism>
<gene>
    <name evidence="2" type="primary">LOC108076289</name>
</gene>
<accession>A0A6P4I8S3</accession>
<evidence type="ECO:0000313" key="2">
    <source>
        <dbReference type="RefSeq" id="XP_017024535.1"/>
    </source>
</evidence>